<dbReference type="PANTHER" id="PTHR31286">
    <property type="entry name" value="GLYCINE-RICH CELL WALL STRUCTURAL PROTEIN 1.8-LIKE"/>
    <property type="match status" value="1"/>
</dbReference>
<dbReference type="AlphaFoldDB" id="A0A2P6SEM1"/>
<dbReference type="Gramene" id="PRQ57127">
    <property type="protein sequence ID" value="PRQ57127"/>
    <property type="gene ID" value="RchiOBHm_Chr1g0344871"/>
</dbReference>
<feature type="domain" description="Zinc knuckle CX2CX4HX4C" evidence="2">
    <location>
        <begin position="123"/>
        <end position="168"/>
    </location>
</feature>
<reference evidence="3 4" key="1">
    <citation type="journal article" date="2018" name="Nat. Genet.">
        <title>The Rosa genome provides new insights in the design of modern roses.</title>
        <authorList>
            <person name="Bendahmane M."/>
        </authorList>
    </citation>
    <scope>NUCLEOTIDE SEQUENCE [LARGE SCALE GENOMIC DNA]</scope>
    <source>
        <strain evidence="4">cv. Old Blush</strain>
    </source>
</reference>
<evidence type="ECO:0000313" key="4">
    <source>
        <dbReference type="Proteomes" id="UP000238479"/>
    </source>
</evidence>
<dbReference type="PANTHER" id="PTHR31286:SF167">
    <property type="entry name" value="OS09G0268800 PROTEIN"/>
    <property type="match status" value="1"/>
</dbReference>
<name>A0A2P6SEM1_ROSCH</name>
<keyword evidence="4" id="KW-1185">Reference proteome</keyword>
<dbReference type="InterPro" id="IPR040256">
    <property type="entry name" value="At4g02000-like"/>
</dbReference>
<dbReference type="Proteomes" id="UP000238479">
    <property type="component" value="Chromosome 1"/>
</dbReference>
<dbReference type="OMA" id="GMMTHEK"/>
<dbReference type="Pfam" id="PF14111">
    <property type="entry name" value="DUF4283"/>
    <property type="match status" value="1"/>
</dbReference>
<evidence type="ECO:0000313" key="3">
    <source>
        <dbReference type="EMBL" id="PRQ57127.1"/>
    </source>
</evidence>
<feature type="domain" description="DUF4283" evidence="1">
    <location>
        <begin position="4"/>
        <end position="60"/>
    </location>
</feature>
<evidence type="ECO:0008006" key="5">
    <source>
        <dbReference type="Google" id="ProtNLM"/>
    </source>
</evidence>
<proteinExistence type="predicted"/>
<dbReference type="InterPro" id="IPR025558">
    <property type="entry name" value="DUF4283"/>
</dbReference>
<dbReference type="Pfam" id="PF14392">
    <property type="entry name" value="zf-CCHC_4"/>
    <property type="match status" value="1"/>
</dbReference>
<protein>
    <recommendedName>
        <fullName evidence="5">DUF4283 domain-containing protein</fullName>
    </recommendedName>
</protein>
<dbReference type="InterPro" id="IPR025836">
    <property type="entry name" value="Zn_knuckle_CX2CX4HX4C"/>
</dbReference>
<gene>
    <name evidence="3" type="ORF">RchiOBHm_Chr1g0344871</name>
</gene>
<comment type="caution">
    <text evidence="3">The sequence shown here is derived from an EMBL/GenBank/DDBJ whole genome shotgun (WGS) entry which is preliminary data.</text>
</comment>
<evidence type="ECO:0000259" key="2">
    <source>
        <dbReference type="Pfam" id="PF14392"/>
    </source>
</evidence>
<dbReference type="EMBL" id="PDCK01000039">
    <property type="protein sequence ID" value="PRQ57127.1"/>
    <property type="molecule type" value="Genomic_DNA"/>
</dbReference>
<sequence length="207" mass="23211">MLDSFRSDVRSMWRLTGTVEVHPRGDRFLFTFNHERDVARVKKGGPWGFQHAMILLNDYDGFLELSVVRLDFVWIWVTLDGIPPGILTEPTVRLVGGTIGEVLEVDRPALRRGDARVRLVLSIHDPVCLDGRVRVSPSDVLTLRFRYERLLGHCHSCGMLNHGGQRCPRVDELAADAGAEQGSQTAVDRSFQPLSLGQTFSPLSLLH</sequence>
<accession>A0A2P6SEM1</accession>
<evidence type="ECO:0000259" key="1">
    <source>
        <dbReference type="Pfam" id="PF14111"/>
    </source>
</evidence>
<organism evidence="3 4">
    <name type="scientific">Rosa chinensis</name>
    <name type="common">China rose</name>
    <dbReference type="NCBI Taxonomy" id="74649"/>
    <lineage>
        <taxon>Eukaryota</taxon>
        <taxon>Viridiplantae</taxon>
        <taxon>Streptophyta</taxon>
        <taxon>Embryophyta</taxon>
        <taxon>Tracheophyta</taxon>
        <taxon>Spermatophyta</taxon>
        <taxon>Magnoliopsida</taxon>
        <taxon>eudicotyledons</taxon>
        <taxon>Gunneridae</taxon>
        <taxon>Pentapetalae</taxon>
        <taxon>rosids</taxon>
        <taxon>fabids</taxon>
        <taxon>Rosales</taxon>
        <taxon>Rosaceae</taxon>
        <taxon>Rosoideae</taxon>
        <taxon>Rosoideae incertae sedis</taxon>
        <taxon>Rosa</taxon>
    </lineage>
</organism>